<dbReference type="HOGENOM" id="CLU_164919_0_0_1"/>
<dbReference type="KEGG" id="pic:PICST_35160"/>
<feature type="transmembrane region" description="Helical" evidence="1">
    <location>
        <begin position="16"/>
        <end position="37"/>
    </location>
</feature>
<keyword evidence="1" id="KW-0472">Membrane</keyword>
<feature type="transmembrane region" description="Helical" evidence="1">
    <location>
        <begin position="57"/>
        <end position="75"/>
    </location>
</feature>
<dbReference type="GeneID" id="4837631"/>
<organism evidence="2 3">
    <name type="scientific">Scheffersomyces stipitis (strain ATCC 58785 / CBS 6054 / NBRC 10063 / NRRL Y-11545)</name>
    <name type="common">Yeast</name>
    <name type="synonym">Pichia stipitis</name>
    <dbReference type="NCBI Taxonomy" id="322104"/>
    <lineage>
        <taxon>Eukaryota</taxon>
        <taxon>Fungi</taxon>
        <taxon>Dikarya</taxon>
        <taxon>Ascomycota</taxon>
        <taxon>Saccharomycotina</taxon>
        <taxon>Pichiomycetes</taxon>
        <taxon>Debaryomycetaceae</taxon>
        <taxon>Scheffersomyces</taxon>
    </lineage>
</organism>
<accession>A3LPS4</accession>
<dbReference type="EMBL" id="CP000496">
    <property type="protein sequence ID" value="ABN65093.2"/>
    <property type="molecule type" value="Genomic_DNA"/>
</dbReference>
<dbReference type="InParanoid" id="A3LPS4"/>
<dbReference type="RefSeq" id="XP_001383122.2">
    <property type="nucleotide sequence ID" value="XM_001383085.1"/>
</dbReference>
<dbReference type="eggNOG" id="ENOG502RMDI">
    <property type="taxonomic scope" value="Eukaryota"/>
</dbReference>
<proteinExistence type="predicted"/>
<keyword evidence="3" id="KW-1185">Reference proteome</keyword>
<reference evidence="2 3" key="1">
    <citation type="journal article" date="2007" name="Nat. Biotechnol.">
        <title>Genome sequence of the lignocellulose-bioconverting and xylose-fermenting yeast Pichia stipitis.</title>
        <authorList>
            <person name="Jeffries T.W."/>
            <person name="Grigoriev I.V."/>
            <person name="Grimwood J."/>
            <person name="Laplaza J.M."/>
            <person name="Aerts A."/>
            <person name="Salamov A."/>
            <person name="Schmutz J."/>
            <person name="Lindquist E."/>
            <person name="Dehal P."/>
            <person name="Shapiro H."/>
            <person name="Jin Y.S."/>
            <person name="Passoth V."/>
            <person name="Richardson P.M."/>
        </authorList>
    </citation>
    <scope>NUCLEOTIDE SEQUENCE [LARGE SCALE GENOMIC DNA]</scope>
    <source>
        <strain evidence="3">ATCC 58785 / CBS 6054 / NBRC 10063 / NRRL Y-11545</strain>
    </source>
</reference>
<gene>
    <name evidence="2" type="ORF">PICST_35160</name>
</gene>
<keyword evidence="1" id="KW-1133">Transmembrane helix</keyword>
<evidence type="ECO:0000256" key="1">
    <source>
        <dbReference type="SAM" id="Phobius"/>
    </source>
</evidence>
<dbReference type="OrthoDB" id="4074036at2759"/>
<dbReference type="OMA" id="ARMRITR"/>
<evidence type="ECO:0000313" key="2">
    <source>
        <dbReference type="EMBL" id="ABN65093.2"/>
    </source>
</evidence>
<name>A3LPS4_PICST</name>
<dbReference type="AlphaFoldDB" id="A3LPS4"/>
<dbReference type="Proteomes" id="UP000002258">
    <property type="component" value="Chromosome 2"/>
</dbReference>
<sequence>MTEARQKQISQFNKQLWQAGLTGMLEGTLVALVSGYYFKYKFNHGHNARFFKAPYQMWWLVSWNFVGIIFTTDLAKIKISKQVAIEDEIKRNRYLEEEFYGSPKKVDGGK</sequence>
<evidence type="ECO:0000313" key="3">
    <source>
        <dbReference type="Proteomes" id="UP000002258"/>
    </source>
</evidence>
<protein>
    <submittedName>
        <fullName evidence="2">Uncharacterized protein</fullName>
    </submittedName>
</protein>
<keyword evidence="1" id="KW-0812">Transmembrane</keyword>